<dbReference type="RefSeq" id="XP_033656284.1">
    <property type="nucleotide sequence ID" value="XM_033795343.1"/>
</dbReference>
<dbReference type="AlphaFoldDB" id="A0A6A6JR49"/>
<proteinExistence type="predicted"/>
<dbReference type="OrthoDB" id="21214at2759"/>
<evidence type="ECO:0008006" key="3">
    <source>
        <dbReference type="Google" id="ProtNLM"/>
    </source>
</evidence>
<evidence type="ECO:0000313" key="2">
    <source>
        <dbReference type="Proteomes" id="UP000800097"/>
    </source>
</evidence>
<dbReference type="EMBL" id="ML986487">
    <property type="protein sequence ID" value="KAF2278745.1"/>
    <property type="molecule type" value="Genomic_DNA"/>
</dbReference>
<evidence type="ECO:0000313" key="1">
    <source>
        <dbReference type="EMBL" id="KAF2278745.1"/>
    </source>
</evidence>
<dbReference type="PANTHER" id="PTHR42040">
    <property type="entry name" value="INNER KINETOCHORE SUBUNIT FTA4"/>
    <property type="match status" value="1"/>
</dbReference>
<organism evidence="1 2">
    <name type="scientific">Westerdykella ornata</name>
    <dbReference type="NCBI Taxonomy" id="318751"/>
    <lineage>
        <taxon>Eukaryota</taxon>
        <taxon>Fungi</taxon>
        <taxon>Dikarya</taxon>
        <taxon>Ascomycota</taxon>
        <taxon>Pezizomycotina</taxon>
        <taxon>Dothideomycetes</taxon>
        <taxon>Pleosporomycetidae</taxon>
        <taxon>Pleosporales</taxon>
        <taxon>Sporormiaceae</taxon>
        <taxon>Westerdykella</taxon>
    </lineage>
</organism>
<dbReference type="Pfam" id="PF13093">
    <property type="entry name" value="FTA4"/>
    <property type="match status" value="1"/>
</dbReference>
<name>A0A6A6JR49_WESOR</name>
<accession>A0A6A6JR49</accession>
<dbReference type="Proteomes" id="UP000800097">
    <property type="component" value="Unassembled WGS sequence"/>
</dbReference>
<dbReference type="GeneID" id="54548518"/>
<dbReference type="PANTHER" id="PTHR42040:SF1">
    <property type="entry name" value="INNER KINETOCHORE SUBUNIT FTA4"/>
    <property type="match status" value="1"/>
</dbReference>
<sequence length="252" mass="28413">MSQSAVVERKRAFLRRQKQILTRGIPPSNRLLKIAEQGGIQTKVLNDIMLKVNRDLKRHGREVYGSQMTDHVVEQIDLLYWEAGERAVEGSDDAREAGEDGDALYRGDDLTLDSCISKLPSTWDISADNPPQSSDDNTMEVDQDAYMEAVTRLQDLSARRLTLQQKLTTYRTLLSLLEPYRKPQENIQPNLVGRDAPLALELAQTRTLAIRVAGRVGDRFGDVQVPATEEEVGEELLKDDRKKKVNDVLAGW</sequence>
<gene>
    <name evidence="1" type="ORF">EI97DRAFT_372350</name>
</gene>
<reference evidence="1" key="1">
    <citation type="journal article" date="2020" name="Stud. Mycol.">
        <title>101 Dothideomycetes genomes: a test case for predicting lifestyles and emergence of pathogens.</title>
        <authorList>
            <person name="Haridas S."/>
            <person name="Albert R."/>
            <person name="Binder M."/>
            <person name="Bloem J."/>
            <person name="Labutti K."/>
            <person name="Salamov A."/>
            <person name="Andreopoulos B."/>
            <person name="Baker S."/>
            <person name="Barry K."/>
            <person name="Bills G."/>
            <person name="Bluhm B."/>
            <person name="Cannon C."/>
            <person name="Castanera R."/>
            <person name="Culley D."/>
            <person name="Daum C."/>
            <person name="Ezra D."/>
            <person name="Gonzalez J."/>
            <person name="Henrissat B."/>
            <person name="Kuo A."/>
            <person name="Liang C."/>
            <person name="Lipzen A."/>
            <person name="Lutzoni F."/>
            <person name="Magnuson J."/>
            <person name="Mondo S."/>
            <person name="Nolan M."/>
            <person name="Ohm R."/>
            <person name="Pangilinan J."/>
            <person name="Park H.-J."/>
            <person name="Ramirez L."/>
            <person name="Alfaro M."/>
            <person name="Sun H."/>
            <person name="Tritt A."/>
            <person name="Yoshinaga Y."/>
            <person name="Zwiers L.-H."/>
            <person name="Turgeon B."/>
            <person name="Goodwin S."/>
            <person name="Spatafora J."/>
            <person name="Crous P."/>
            <person name="Grigoriev I."/>
        </authorList>
    </citation>
    <scope>NUCLEOTIDE SEQUENCE</scope>
    <source>
        <strain evidence="1">CBS 379.55</strain>
    </source>
</reference>
<keyword evidence="2" id="KW-1185">Reference proteome</keyword>
<protein>
    <recommendedName>
        <fullName evidence="3">Kinetochore protein fta4</fullName>
    </recommendedName>
</protein>
<dbReference type="InterPro" id="IPR025207">
    <property type="entry name" value="Sim4_Fta4"/>
</dbReference>
<dbReference type="GO" id="GO:0031511">
    <property type="term" value="C:Mis6-Sim4 complex"/>
    <property type="evidence" value="ECO:0007669"/>
    <property type="project" value="InterPro"/>
</dbReference>